<comment type="caution">
    <text evidence="1">The sequence shown here is derived from an EMBL/GenBank/DDBJ whole genome shotgun (WGS) entry which is preliminary data.</text>
</comment>
<dbReference type="Proteomes" id="UP000238937">
    <property type="component" value="Unassembled WGS sequence"/>
</dbReference>
<name>A0A2T1GFZ3_9CYAN</name>
<evidence type="ECO:0000313" key="1">
    <source>
        <dbReference type="EMBL" id="PSB56549.1"/>
    </source>
</evidence>
<keyword evidence="2" id="KW-1185">Reference proteome</keyword>
<accession>A0A2T1GFZ3</accession>
<dbReference type="AlphaFoldDB" id="A0A2T1GFZ3"/>
<proteinExistence type="predicted"/>
<sequence>MDVLEDIARNIEIGDDFAIHHPEYKSLEIPVDAVARFQQMPAQIKQKFLSLQLRSFLYGIYYNGSMRSPLAKDTPEHAFQLDLENSTLMGIDTIFFERLHNNNCGTGYFDRDWTILAVADDESLVVKKGGLKLHIDREKHLRASEQQARVGEVVAIKLPKNMMQNGFYMAIGDLGFDRQQAGAILVRIYFSLTPDGAIAVMNSLTQMLNEVKVVFSFKVLYNPQDYQRSDAGVLYFDKRDYATVSDILAFIHIQHRSHFLPHIPLFTKQLAIGLGLAEEPDLKFAERESFGMNRCQIVADGLLTAFYEGLDSESEIMSAILTRFSLGGIDLHYPYLNSGSENIYHAFE</sequence>
<dbReference type="InterPro" id="IPR040871">
    <property type="entry name" value="HopA1"/>
</dbReference>
<organism evidence="1 2">
    <name type="scientific">Chamaesiphon polymorphus CCALA 037</name>
    <dbReference type="NCBI Taxonomy" id="2107692"/>
    <lineage>
        <taxon>Bacteria</taxon>
        <taxon>Bacillati</taxon>
        <taxon>Cyanobacteriota</taxon>
        <taxon>Cyanophyceae</taxon>
        <taxon>Gomontiellales</taxon>
        <taxon>Chamaesiphonaceae</taxon>
        <taxon>Chamaesiphon</taxon>
    </lineage>
</organism>
<protein>
    <submittedName>
        <fullName evidence="1">Uncharacterized protein</fullName>
    </submittedName>
</protein>
<dbReference type="EMBL" id="PVWO01000120">
    <property type="protein sequence ID" value="PSB56549.1"/>
    <property type="molecule type" value="Genomic_DNA"/>
</dbReference>
<reference evidence="1 2" key="1">
    <citation type="submission" date="2018-03" db="EMBL/GenBank/DDBJ databases">
        <title>The ancient ancestry and fast evolution of plastids.</title>
        <authorList>
            <person name="Moore K.R."/>
            <person name="Magnabosco C."/>
            <person name="Momper L."/>
            <person name="Gold D.A."/>
            <person name="Bosak T."/>
            <person name="Fournier G.P."/>
        </authorList>
    </citation>
    <scope>NUCLEOTIDE SEQUENCE [LARGE SCALE GENOMIC DNA]</scope>
    <source>
        <strain evidence="1 2">CCALA 037</strain>
    </source>
</reference>
<gene>
    <name evidence="1" type="ORF">C7B77_11525</name>
</gene>
<dbReference type="Pfam" id="PF17914">
    <property type="entry name" value="HopA1"/>
    <property type="match status" value="1"/>
</dbReference>
<evidence type="ECO:0000313" key="2">
    <source>
        <dbReference type="Proteomes" id="UP000238937"/>
    </source>
</evidence>
<dbReference type="OrthoDB" id="939976at2"/>